<evidence type="ECO:0000256" key="1">
    <source>
        <dbReference type="ARBA" id="ARBA00004123"/>
    </source>
</evidence>
<dbReference type="PANTHER" id="PTHR31313:SF81">
    <property type="entry name" value="TY1 ENHANCER ACTIVATOR"/>
    <property type="match status" value="1"/>
</dbReference>
<dbReference type="SUPFAM" id="SSF57701">
    <property type="entry name" value="Zn2/Cys6 DNA-binding domain"/>
    <property type="match status" value="1"/>
</dbReference>
<evidence type="ECO:0000256" key="2">
    <source>
        <dbReference type="ARBA" id="ARBA00022723"/>
    </source>
</evidence>
<dbReference type="PANTHER" id="PTHR31313">
    <property type="entry name" value="TY1 ENHANCER ACTIVATOR"/>
    <property type="match status" value="1"/>
</dbReference>
<dbReference type="Pfam" id="PF04082">
    <property type="entry name" value="Fungal_trans"/>
    <property type="match status" value="1"/>
</dbReference>
<sequence length="823" mass="90970">MSTTTTNPKKRPTSTENGASEARTKARKKTTRACNGCRERKIKCDGKQPACGSCVTYGIASDCSYNPDQDHRKIAPKHYVKALEERVKFLESICAERGIALDGFAGMIGGETTDDGASTDGETDGSGTDPGVNRLKVCRYSEGLFQYSHPPLNEIDDDTGEPRQYGPQSVFVHLPEPSGPYLSTTPLNQNGGGNVESYSYIYTILQRASTPDSEGGQPNIPDFQWSKNLPYIEGMNQSLHDELLALFFTHFNDWCCWVNPALFLRDMFSCLSCEGDPPSRASHYSPMLHNAILSIAANYCEGSRLGTKDRGKPFASKAIEYIGVEGERPMLSTVSALMLLGSYHSGTAKQSLGYMYSGMGLRTCQTLGLGIDCSGSNLVSPSLKRERDRTFYMAYIQDKLWGSYVGRCASVILSDHETPLPAVEKHRDKGPWIPVHQAKEMAANGTLDPESLPPSWTSTNFLWTSKLAAISERVTKTLYSLHANLLSIQTQDAVSTLNLHLGEWYSNLPQELVISPYSPRIPPPHIIMTHAMYHFIVILLHRPFYSGTRARNQTRLHESAVSRCDAAAAQMAQLLELYRKTPGLRYAPISLTQMTFTAGTVHLLGAVNYESKRSEKRFRTALTGANECVRALQEMGRTWQCANQSGQVLENMIRSWCPQGTRDTGMTIGSSALSSPAPETPMSSSTTVERNWQELLDDPSSDLTKELIRSGWLPPTSQQVQPRVPYMPTNSALTPNAFAAELPPSMFSTLGDLTVLRGTQHPPPDHGNVGFADPRWDSNHQAPSDDNTAWANMFGVDSSFGWEYTHNWEDFQGQHTTHTHYGA</sequence>
<dbReference type="Pfam" id="PF00172">
    <property type="entry name" value="Zn_clus"/>
    <property type="match status" value="1"/>
</dbReference>
<evidence type="ECO:0000313" key="10">
    <source>
        <dbReference type="EMBL" id="KAL0065758.1"/>
    </source>
</evidence>
<dbReference type="SMART" id="SM00906">
    <property type="entry name" value="Fungal_trans"/>
    <property type="match status" value="1"/>
</dbReference>
<evidence type="ECO:0000313" key="11">
    <source>
        <dbReference type="Proteomes" id="UP001437256"/>
    </source>
</evidence>
<dbReference type="InterPro" id="IPR036864">
    <property type="entry name" value="Zn2-C6_fun-type_DNA-bd_sf"/>
</dbReference>
<dbReference type="Gene3D" id="4.10.240.10">
    <property type="entry name" value="Zn(2)-C6 fungal-type DNA-binding domain"/>
    <property type="match status" value="1"/>
</dbReference>
<evidence type="ECO:0000256" key="3">
    <source>
        <dbReference type="ARBA" id="ARBA00022833"/>
    </source>
</evidence>
<feature type="domain" description="Zn(2)-C6 fungal-type" evidence="9">
    <location>
        <begin position="33"/>
        <end position="65"/>
    </location>
</feature>
<keyword evidence="6" id="KW-0804">Transcription</keyword>
<dbReference type="PROSITE" id="PS50048">
    <property type="entry name" value="ZN2_CY6_FUNGAL_2"/>
    <property type="match status" value="1"/>
</dbReference>
<evidence type="ECO:0000256" key="4">
    <source>
        <dbReference type="ARBA" id="ARBA00023015"/>
    </source>
</evidence>
<proteinExistence type="predicted"/>
<organism evidence="10 11">
    <name type="scientific">Marasmius tenuissimus</name>
    <dbReference type="NCBI Taxonomy" id="585030"/>
    <lineage>
        <taxon>Eukaryota</taxon>
        <taxon>Fungi</taxon>
        <taxon>Dikarya</taxon>
        <taxon>Basidiomycota</taxon>
        <taxon>Agaricomycotina</taxon>
        <taxon>Agaricomycetes</taxon>
        <taxon>Agaricomycetidae</taxon>
        <taxon>Agaricales</taxon>
        <taxon>Marasmiineae</taxon>
        <taxon>Marasmiaceae</taxon>
        <taxon>Marasmius</taxon>
    </lineage>
</organism>
<feature type="region of interest" description="Disordered" evidence="8">
    <location>
        <begin position="111"/>
        <end position="132"/>
    </location>
</feature>
<keyword evidence="5" id="KW-0238">DNA-binding</keyword>
<keyword evidence="11" id="KW-1185">Reference proteome</keyword>
<gene>
    <name evidence="10" type="ORF">AAF712_007241</name>
</gene>
<evidence type="ECO:0000256" key="5">
    <source>
        <dbReference type="ARBA" id="ARBA00023125"/>
    </source>
</evidence>
<dbReference type="SMART" id="SM00066">
    <property type="entry name" value="GAL4"/>
    <property type="match status" value="1"/>
</dbReference>
<dbReference type="PROSITE" id="PS00463">
    <property type="entry name" value="ZN2_CY6_FUNGAL_1"/>
    <property type="match status" value="1"/>
</dbReference>
<dbReference type="CDD" id="cd12148">
    <property type="entry name" value="fungal_TF_MHR"/>
    <property type="match status" value="1"/>
</dbReference>
<reference evidence="10 11" key="1">
    <citation type="submission" date="2024-05" db="EMBL/GenBank/DDBJ databases">
        <title>A draft genome resource for the thread blight pathogen Marasmius tenuissimus strain MS-2.</title>
        <authorList>
            <person name="Yulfo-Soto G.E."/>
            <person name="Baruah I.K."/>
            <person name="Amoako-Attah I."/>
            <person name="Bukari Y."/>
            <person name="Meinhardt L.W."/>
            <person name="Bailey B.A."/>
            <person name="Cohen S.P."/>
        </authorList>
    </citation>
    <scope>NUCLEOTIDE SEQUENCE [LARGE SCALE GENOMIC DNA]</scope>
    <source>
        <strain evidence="10 11">MS-2</strain>
    </source>
</reference>
<dbReference type="CDD" id="cd00067">
    <property type="entry name" value="GAL4"/>
    <property type="match status" value="1"/>
</dbReference>
<evidence type="ECO:0000256" key="7">
    <source>
        <dbReference type="ARBA" id="ARBA00023242"/>
    </source>
</evidence>
<comment type="subcellular location">
    <subcellularLocation>
        <location evidence="1">Nucleus</location>
    </subcellularLocation>
</comment>
<evidence type="ECO:0000259" key="9">
    <source>
        <dbReference type="PROSITE" id="PS50048"/>
    </source>
</evidence>
<dbReference type="EMBL" id="JBBXMP010000043">
    <property type="protein sequence ID" value="KAL0065758.1"/>
    <property type="molecule type" value="Genomic_DNA"/>
</dbReference>
<feature type="region of interest" description="Disordered" evidence="8">
    <location>
        <begin position="669"/>
        <end position="688"/>
    </location>
</feature>
<keyword evidence="7" id="KW-0539">Nucleus</keyword>
<evidence type="ECO:0000256" key="6">
    <source>
        <dbReference type="ARBA" id="ARBA00023163"/>
    </source>
</evidence>
<evidence type="ECO:0000256" key="8">
    <source>
        <dbReference type="SAM" id="MobiDB-lite"/>
    </source>
</evidence>
<feature type="region of interest" description="Disordered" evidence="8">
    <location>
        <begin position="1"/>
        <end position="29"/>
    </location>
</feature>
<protein>
    <recommendedName>
        <fullName evidence="9">Zn(2)-C6 fungal-type domain-containing protein</fullName>
    </recommendedName>
</protein>
<dbReference type="InterPro" id="IPR007219">
    <property type="entry name" value="XnlR_reg_dom"/>
</dbReference>
<keyword evidence="4" id="KW-0805">Transcription regulation</keyword>
<keyword evidence="3" id="KW-0862">Zinc</keyword>
<dbReference type="Proteomes" id="UP001437256">
    <property type="component" value="Unassembled WGS sequence"/>
</dbReference>
<name>A0ABR2ZWM6_9AGAR</name>
<dbReference type="InterPro" id="IPR001138">
    <property type="entry name" value="Zn2Cys6_DnaBD"/>
</dbReference>
<keyword evidence="2" id="KW-0479">Metal-binding</keyword>
<accession>A0ABR2ZWM6</accession>
<dbReference type="InterPro" id="IPR051615">
    <property type="entry name" value="Transcr_Regulatory_Elem"/>
</dbReference>
<comment type="caution">
    <text evidence="10">The sequence shown here is derived from an EMBL/GenBank/DDBJ whole genome shotgun (WGS) entry which is preliminary data.</text>
</comment>